<dbReference type="SUPFAM" id="SSF47384">
    <property type="entry name" value="Homodimeric domain of signal transducing histidine kinase"/>
    <property type="match status" value="1"/>
</dbReference>
<evidence type="ECO:0000256" key="8">
    <source>
        <dbReference type="ARBA" id="ARBA00023012"/>
    </source>
</evidence>
<keyword evidence="3" id="KW-0597">Phosphoprotein</keyword>
<dbReference type="SMART" id="SM00387">
    <property type="entry name" value="HATPase_c"/>
    <property type="match status" value="1"/>
</dbReference>
<evidence type="ECO:0000259" key="10">
    <source>
        <dbReference type="PROSITE" id="PS50109"/>
    </source>
</evidence>
<sequence>MPGKKDTYPKKAPLSLLIILVAATAVTVSGTLLQYRQIIGATEDSLKFQALGIAVSLEASLKGRDLPPDATAGNVFRDIITEGRWEGIAFLALYDRRGTTLLHSNENLIGRRVEDPSIGSVAADGMPVYDSMTLGTGERVFILNFPVHIRKDERVLRLALHTYPAERVVRRAQLQMASIFAVLVILWIMSYFLLRAVKRSEELKRTMAERERLALLGEMSSVLAHEIRNPLGSIKGFAQFLLERGSAQREQESEMTGEYLGVIVAESERLETLTEDLLLYAKPVEVRPQTLSLRELAEESIAFLHPSPASGNGVTVQHFIPPDLVITSDRDKLKQILLNVIQNAMDAVGEDGRVEVRAGISDAPGGVGTVITVEDNGCGMAPALQARALSPFFTTKTRGTGLGLAIVEKLVQALGGSVEIRSEARKGTTVRIVLPGGQKEG</sequence>
<evidence type="ECO:0000256" key="2">
    <source>
        <dbReference type="ARBA" id="ARBA00012438"/>
    </source>
</evidence>
<evidence type="ECO:0000256" key="6">
    <source>
        <dbReference type="ARBA" id="ARBA00022777"/>
    </source>
</evidence>
<keyword evidence="9" id="KW-0812">Transmembrane</keyword>
<comment type="catalytic activity">
    <reaction evidence="1">
        <text>ATP + protein L-histidine = ADP + protein N-phospho-L-histidine.</text>
        <dbReference type="EC" id="2.7.13.3"/>
    </reaction>
</comment>
<dbReference type="EC" id="2.7.13.3" evidence="2"/>
<evidence type="ECO:0000256" key="5">
    <source>
        <dbReference type="ARBA" id="ARBA00022741"/>
    </source>
</evidence>
<dbReference type="AlphaFoldDB" id="A0A953J478"/>
<dbReference type="PANTHER" id="PTHR43065:SF10">
    <property type="entry name" value="PEROXIDE STRESS-ACTIVATED HISTIDINE KINASE MAK3"/>
    <property type="match status" value="1"/>
</dbReference>
<evidence type="ECO:0000256" key="3">
    <source>
        <dbReference type="ARBA" id="ARBA00022553"/>
    </source>
</evidence>
<evidence type="ECO:0000313" key="12">
    <source>
        <dbReference type="Proteomes" id="UP000705867"/>
    </source>
</evidence>
<dbReference type="Gene3D" id="3.30.565.10">
    <property type="entry name" value="Histidine kinase-like ATPase, C-terminal domain"/>
    <property type="match status" value="1"/>
</dbReference>
<dbReference type="InterPro" id="IPR036890">
    <property type="entry name" value="HATPase_C_sf"/>
</dbReference>
<keyword evidence="4" id="KW-0808">Transferase</keyword>
<dbReference type="Pfam" id="PF02518">
    <property type="entry name" value="HATPase_c"/>
    <property type="match status" value="1"/>
</dbReference>
<dbReference type="GO" id="GO:0000155">
    <property type="term" value="F:phosphorelay sensor kinase activity"/>
    <property type="evidence" value="ECO:0007669"/>
    <property type="project" value="InterPro"/>
</dbReference>
<reference evidence="11" key="1">
    <citation type="journal article" date="2021" name="bioRxiv">
        <title>Unraveling nitrogen, sulfur and carbon metabolic pathways and microbial community transcriptional responses to substrate deprivation and toxicity stresses in a bioreactor mimicking anoxic brackish coastal sediment conditions.</title>
        <authorList>
            <person name="Martins P.D."/>
            <person name="Echeveste M.J."/>
            <person name="Arshad A."/>
            <person name="Kurth J."/>
            <person name="Ouboter H."/>
            <person name="Jetten M.S.M."/>
            <person name="Welte C.U."/>
        </authorList>
    </citation>
    <scope>NUCLEOTIDE SEQUENCE</scope>
    <source>
        <strain evidence="11">MAG_39</strain>
    </source>
</reference>
<proteinExistence type="predicted"/>
<dbReference type="PANTHER" id="PTHR43065">
    <property type="entry name" value="SENSOR HISTIDINE KINASE"/>
    <property type="match status" value="1"/>
</dbReference>
<protein>
    <recommendedName>
        <fullName evidence="2">histidine kinase</fullName>
        <ecNumber evidence="2">2.7.13.3</ecNumber>
    </recommendedName>
</protein>
<evidence type="ECO:0000256" key="9">
    <source>
        <dbReference type="SAM" id="Phobius"/>
    </source>
</evidence>
<dbReference type="PROSITE" id="PS50109">
    <property type="entry name" value="HIS_KIN"/>
    <property type="match status" value="1"/>
</dbReference>
<keyword evidence="7" id="KW-0067">ATP-binding</keyword>
<keyword evidence="9" id="KW-0472">Membrane</keyword>
<accession>A0A953J478</accession>
<keyword evidence="9" id="KW-1133">Transmembrane helix</keyword>
<gene>
    <name evidence="11" type="ORF">K8I29_07090</name>
</gene>
<comment type="caution">
    <text evidence="11">The sequence shown here is derived from an EMBL/GenBank/DDBJ whole genome shotgun (WGS) entry which is preliminary data.</text>
</comment>
<dbReference type="InterPro" id="IPR005467">
    <property type="entry name" value="His_kinase_dom"/>
</dbReference>
<dbReference type="GO" id="GO:0005524">
    <property type="term" value="F:ATP binding"/>
    <property type="evidence" value="ECO:0007669"/>
    <property type="project" value="UniProtKB-KW"/>
</dbReference>
<dbReference type="PRINTS" id="PR00344">
    <property type="entry name" value="BCTRLSENSOR"/>
</dbReference>
<dbReference type="InterPro" id="IPR003594">
    <property type="entry name" value="HATPase_dom"/>
</dbReference>
<name>A0A953J478_9BACT</name>
<evidence type="ECO:0000256" key="1">
    <source>
        <dbReference type="ARBA" id="ARBA00000085"/>
    </source>
</evidence>
<evidence type="ECO:0000256" key="4">
    <source>
        <dbReference type="ARBA" id="ARBA00022679"/>
    </source>
</evidence>
<keyword evidence="6 11" id="KW-0418">Kinase</keyword>
<keyword evidence="8" id="KW-0902">Two-component regulatory system</keyword>
<reference evidence="11" key="2">
    <citation type="submission" date="2021-08" db="EMBL/GenBank/DDBJ databases">
        <authorList>
            <person name="Dalcin Martins P."/>
        </authorList>
    </citation>
    <scope>NUCLEOTIDE SEQUENCE</scope>
    <source>
        <strain evidence="11">MAG_39</strain>
    </source>
</reference>
<keyword evidence="5" id="KW-0547">Nucleotide-binding</keyword>
<dbReference type="InterPro" id="IPR036097">
    <property type="entry name" value="HisK_dim/P_sf"/>
</dbReference>
<organism evidence="11 12">
    <name type="scientific">Candidatus Nitrobium versatile</name>
    <dbReference type="NCBI Taxonomy" id="2884831"/>
    <lineage>
        <taxon>Bacteria</taxon>
        <taxon>Pseudomonadati</taxon>
        <taxon>Nitrospirota</taxon>
        <taxon>Nitrospiria</taxon>
        <taxon>Nitrospirales</taxon>
        <taxon>Nitrospiraceae</taxon>
        <taxon>Candidatus Nitrobium</taxon>
    </lineage>
</organism>
<dbReference type="Pfam" id="PF00512">
    <property type="entry name" value="HisKA"/>
    <property type="match status" value="1"/>
</dbReference>
<dbReference type="Proteomes" id="UP000705867">
    <property type="component" value="Unassembled WGS sequence"/>
</dbReference>
<feature type="transmembrane region" description="Helical" evidence="9">
    <location>
        <begin position="174"/>
        <end position="194"/>
    </location>
</feature>
<dbReference type="InterPro" id="IPR004358">
    <property type="entry name" value="Sig_transdc_His_kin-like_C"/>
</dbReference>
<dbReference type="InterPro" id="IPR003661">
    <property type="entry name" value="HisK_dim/P_dom"/>
</dbReference>
<dbReference type="CDD" id="cd00082">
    <property type="entry name" value="HisKA"/>
    <property type="match status" value="1"/>
</dbReference>
<evidence type="ECO:0000256" key="7">
    <source>
        <dbReference type="ARBA" id="ARBA00022840"/>
    </source>
</evidence>
<feature type="domain" description="Histidine kinase" evidence="10">
    <location>
        <begin position="222"/>
        <end position="438"/>
    </location>
</feature>
<dbReference type="EMBL" id="JAIOIV010000058">
    <property type="protein sequence ID" value="MBZ0155966.1"/>
    <property type="molecule type" value="Genomic_DNA"/>
</dbReference>
<dbReference type="SMART" id="SM00388">
    <property type="entry name" value="HisKA"/>
    <property type="match status" value="1"/>
</dbReference>
<dbReference type="SUPFAM" id="SSF55874">
    <property type="entry name" value="ATPase domain of HSP90 chaperone/DNA topoisomerase II/histidine kinase"/>
    <property type="match status" value="1"/>
</dbReference>
<evidence type="ECO:0000313" key="11">
    <source>
        <dbReference type="EMBL" id="MBZ0155966.1"/>
    </source>
</evidence>
<dbReference type="Gene3D" id="1.10.287.130">
    <property type="match status" value="1"/>
</dbReference>